<dbReference type="EMBL" id="LT859958">
    <property type="protein sequence ID" value="SMX53849.1"/>
    <property type="molecule type" value="Genomic_DNA"/>
</dbReference>
<keyword evidence="9" id="KW-1185">Reference proteome</keyword>
<evidence type="ECO:0000256" key="2">
    <source>
        <dbReference type="ARBA" id="ARBA00022475"/>
    </source>
</evidence>
<dbReference type="Gene3D" id="2.40.50.140">
    <property type="entry name" value="Nucleic acid-binding proteins"/>
    <property type="match status" value="1"/>
</dbReference>
<dbReference type="InterPro" id="IPR017871">
    <property type="entry name" value="ABC_transporter-like_CS"/>
</dbReference>
<dbReference type="KEGG" id="abat:CFX1CAM_0784"/>
<protein>
    <recommendedName>
        <fullName evidence="7">ABC transporter domain-containing protein</fullName>
    </recommendedName>
</protein>
<evidence type="ECO:0000256" key="6">
    <source>
        <dbReference type="ARBA" id="ARBA00023136"/>
    </source>
</evidence>
<dbReference type="InterPro" id="IPR047641">
    <property type="entry name" value="ABC_transpr_MalK/UgpC-like"/>
</dbReference>
<dbReference type="SUPFAM" id="SSF50331">
    <property type="entry name" value="MOP-like"/>
    <property type="match status" value="1"/>
</dbReference>
<dbReference type="InterPro" id="IPR012340">
    <property type="entry name" value="NA-bd_OB-fold"/>
</dbReference>
<dbReference type="InterPro" id="IPR003439">
    <property type="entry name" value="ABC_transporter-like_ATP-bd"/>
</dbReference>
<dbReference type="GO" id="GO:0005524">
    <property type="term" value="F:ATP binding"/>
    <property type="evidence" value="ECO:0007669"/>
    <property type="project" value="UniProtKB-KW"/>
</dbReference>
<dbReference type="AlphaFoldDB" id="A0A1Y6K5I4"/>
<dbReference type="SMART" id="SM00382">
    <property type="entry name" value="AAA"/>
    <property type="match status" value="1"/>
</dbReference>
<dbReference type="PANTHER" id="PTHR43875:SF15">
    <property type="entry name" value="TREHALOSE IMPORT ATP-BINDING PROTEIN SUGC"/>
    <property type="match status" value="1"/>
</dbReference>
<dbReference type="Proteomes" id="UP000195514">
    <property type="component" value="Chromosome I"/>
</dbReference>
<dbReference type="FunFam" id="3.40.50.300:FF:000042">
    <property type="entry name" value="Maltose/maltodextrin ABC transporter, ATP-binding protein"/>
    <property type="match status" value="1"/>
</dbReference>
<keyword evidence="6" id="KW-0472">Membrane</keyword>
<dbReference type="Pfam" id="PF17912">
    <property type="entry name" value="OB_MalK"/>
    <property type="match status" value="1"/>
</dbReference>
<accession>A0A1Y6K5I4</accession>
<feature type="domain" description="ABC transporter" evidence="7">
    <location>
        <begin position="15"/>
        <end position="251"/>
    </location>
</feature>
<keyword evidence="1" id="KW-0813">Transport</keyword>
<keyword evidence="5" id="KW-1278">Translocase</keyword>
<dbReference type="GO" id="GO:0140359">
    <property type="term" value="F:ABC-type transporter activity"/>
    <property type="evidence" value="ECO:0007669"/>
    <property type="project" value="UniProtKB-ARBA"/>
</dbReference>
<dbReference type="SUPFAM" id="SSF52540">
    <property type="entry name" value="P-loop containing nucleoside triphosphate hydrolases"/>
    <property type="match status" value="1"/>
</dbReference>
<dbReference type="GO" id="GO:0055052">
    <property type="term" value="C:ATP-binding cassette (ABC) transporter complex, substrate-binding subunit-containing"/>
    <property type="evidence" value="ECO:0007669"/>
    <property type="project" value="TreeGrafter"/>
</dbReference>
<dbReference type="InterPro" id="IPR008995">
    <property type="entry name" value="Mo/tungstate-bd_C_term_dom"/>
</dbReference>
<dbReference type="Pfam" id="PF00005">
    <property type="entry name" value="ABC_tran"/>
    <property type="match status" value="1"/>
</dbReference>
<keyword evidence="3" id="KW-0547">Nucleotide-binding</keyword>
<dbReference type="PROSITE" id="PS00211">
    <property type="entry name" value="ABC_TRANSPORTER_1"/>
    <property type="match status" value="1"/>
</dbReference>
<organism evidence="8 9">
    <name type="scientific">Candidatus Brevifilum fermentans</name>
    <dbReference type="NCBI Taxonomy" id="1986204"/>
    <lineage>
        <taxon>Bacteria</taxon>
        <taxon>Bacillati</taxon>
        <taxon>Chloroflexota</taxon>
        <taxon>Anaerolineae</taxon>
        <taxon>Anaerolineales</taxon>
        <taxon>Anaerolineaceae</taxon>
        <taxon>Candidatus Brevifilum</taxon>
    </lineage>
</organism>
<dbReference type="Gene3D" id="3.40.50.300">
    <property type="entry name" value="P-loop containing nucleotide triphosphate hydrolases"/>
    <property type="match status" value="1"/>
</dbReference>
<keyword evidence="4" id="KW-0067">ATP-binding</keyword>
<evidence type="ECO:0000256" key="4">
    <source>
        <dbReference type="ARBA" id="ARBA00022840"/>
    </source>
</evidence>
<dbReference type="Gene3D" id="2.40.50.100">
    <property type="match status" value="1"/>
</dbReference>
<dbReference type="PANTHER" id="PTHR43875">
    <property type="entry name" value="MALTODEXTRIN IMPORT ATP-BINDING PROTEIN MSMX"/>
    <property type="match status" value="1"/>
</dbReference>
<sequence length="371" mass="41738">MNHQNKEELMPEPFIIIENITKTFGDVVAVDDLSLEIESGQFITLLGPSGCGKTTLLRCISGLEEPDSGQIIIGDKVVFSRKKGISLPPGQRDLGLVFQNYALWPHMTVYKNITFALEIQKMSKAEMDQRVKQSLAEVQMEGYEDRYPREMSGGQQQRIALARMLAYRPSVFLLDEPLSNLDARLRMDMRTELKRLHYDSNATTVYVTHDQLEAMTMSTKIAVMKLGVVQQFDTPNQVYHYPSNLFVADFIGNPKVNLLEGRVIGQDLVEVGHFHVPVNTKDATGDVVLGIRPEDIAISLEPVEYGEEFVAYSVLPSGADTTIIARQEQYELSVKEIGVSNIEMDQKIWLCFKKDAINLYDKQSGNLINAD</sequence>
<dbReference type="InterPro" id="IPR040582">
    <property type="entry name" value="OB_MalK-like"/>
</dbReference>
<evidence type="ECO:0000256" key="1">
    <source>
        <dbReference type="ARBA" id="ARBA00022448"/>
    </source>
</evidence>
<proteinExistence type="predicted"/>
<dbReference type="InterPro" id="IPR003593">
    <property type="entry name" value="AAA+_ATPase"/>
</dbReference>
<dbReference type="PROSITE" id="PS50893">
    <property type="entry name" value="ABC_TRANSPORTER_2"/>
    <property type="match status" value="1"/>
</dbReference>
<evidence type="ECO:0000313" key="8">
    <source>
        <dbReference type="EMBL" id="SMX53849.1"/>
    </source>
</evidence>
<keyword evidence="2" id="KW-1003">Cell membrane</keyword>
<name>A0A1Y6K5I4_9CHLR</name>
<gene>
    <name evidence="8" type="ORF">CFX1CAM_0784</name>
</gene>
<evidence type="ECO:0000256" key="3">
    <source>
        <dbReference type="ARBA" id="ARBA00022741"/>
    </source>
</evidence>
<reference evidence="9" key="1">
    <citation type="submission" date="2017-05" db="EMBL/GenBank/DDBJ databases">
        <authorList>
            <person name="Kirkegaard R."/>
            <person name="Mcilroy J S."/>
        </authorList>
    </citation>
    <scope>NUCLEOTIDE SEQUENCE [LARGE SCALE GENOMIC DNA]</scope>
</reference>
<dbReference type="InterPro" id="IPR027417">
    <property type="entry name" value="P-loop_NTPase"/>
</dbReference>
<evidence type="ECO:0000259" key="7">
    <source>
        <dbReference type="PROSITE" id="PS50893"/>
    </source>
</evidence>
<evidence type="ECO:0000256" key="5">
    <source>
        <dbReference type="ARBA" id="ARBA00022967"/>
    </source>
</evidence>
<evidence type="ECO:0000313" key="9">
    <source>
        <dbReference type="Proteomes" id="UP000195514"/>
    </source>
</evidence>
<dbReference type="GO" id="GO:0016887">
    <property type="term" value="F:ATP hydrolysis activity"/>
    <property type="evidence" value="ECO:0007669"/>
    <property type="project" value="InterPro"/>
</dbReference>